<keyword evidence="2" id="KW-1185">Reference proteome</keyword>
<dbReference type="Proteomes" id="UP000236021">
    <property type="component" value="Unassembled WGS sequence"/>
</dbReference>
<evidence type="ECO:0000313" key="1">
    <source>
        <dbReference type="EMBL" id="PNF83834.1"/>
    </source>
</evidence>
<comment type="caution">
    <text evidence="1">The sequence shown here is derived from an EMBL/GenBank/DDBJ whole genome shotgun (WGS) entry which is preliminary data.</text>
</comment>
<organism evidence="1 2">
    <name type="scientific">Stutzerimonas decontaminans</name>
    <dbReference type="NCBI Taxonomy" id="3022791"/>
    <lineage>
        <taxon>Bacteria</taxon>
        <taxon>Pseudomonadati</taxon>
        <taxon>Pseudomonadota</taxon>
        <taxon>Gammaproteobacteria</taxon>
        <taxon>Pseudomonadales</taxon>
        <taxon>Pseudomonadaceae</taxon>
        <taxon>Stutzerimonas</taxon>
    </lineage>
</organism>
<reference evidence="1 2" key="1">
    <citation type="submission" date="2018-01" db="EMBL/GenBank/DDBJ databases">
        <title>Denitrification phenotypes of diverse strains of Pseudomonas stutzeri.</title>
        <authorList>
            <person name="Milligan D.A."/>
            <person name="Bergaust L."/>
            <person name="Bakken L.R."/>
            <person name="Frostegard A."/>
        </authorList>
    </citation>
    <scope>NUCLEOTIDE SEQUENCE [LARGE SCALE GENOMIC DNA]</scope>
    <source>
        <strain evidence="1 2">ST27MN3</strain>
    </source>
</reference>
<name>A0ABX4VUK2_9GAMM</name>
<protein>
    <submittedName>
        <fullName evidence="1">Uncharacterized protein</fullName>
    </submittedName>
</protein>
<sequence>MTPQQDCPVFLFLDGCAYDENSAAQILSCLFYLFRTHSTSLALINICPPSTGTFVQLRTQATMKGVTPDLNWMFFIQLVEMRGKAKAV</sequence>
<evidence type="ECO:0000313" key="2">
    <source>
        <dbReference type="Proteomes" id="UP000236021"/>
    </source>
</evidence>
<gene>
    <name evidence="1" type="ORF">CXK93_16430</name>
</gene>
<accession>A0ABX4VUK2</accession>
<proteinExistence type="predicted"/>
<dbReference type="EMBL" id="POUI01000004">
    <property type="protein sequence ID" value="PNF83834.1"/>
    <property type="molecule type" value="Genomic_DNA"/>
</dbReference>